<organism evidence="3 4">
    <name type="scientific">Actinophytocola gossypii</name>
    <dbReference type="NCBI Taxonomy" id="2812003"/>
    <lineage>
        <taxon>Bacteria</taxon>
        <taxon>Bacillati</taxon>
        <taxon>Actinomycetota</taxon>
        <taxon>Actinomycetes</taxon>
        <taxon>Pseudonocardiales</taxon>
        <taxon>Pseudonocardiaceae</taxon>
    </lineage>
</organism>
<dbReference type="Pfam" id="PF09997">
    <property type="entry name" value="DUF2238"/>
    <property type="match status" value="1"/>
</dbReference>
<evidence type="ECO:0000313" key="4">
    <source>
        <dbReference type="Proteomes" id="UP001156441"/>
    </source>
</evidence>
<feature type="transmembrane region" description="Helical" evidence="2">
    <location>
        <begin position="42"/>
        <end position="60"/>
    </location>
</feature>
<keyword evidence="4" id="KW-1185">Reference proteome</keyword>
<evidence type="ECO:0000256" key="2">
    <source>
        <dbReference type="SAM" id="Phobius"/>
    </source>
</evidence>
<dbReference type="InterPro" id="IPR014509">
    <property type="entry name" value="YjdF-like"/>
</dbReference>
<dbReference type="Proteomes" id="UP001156441">
    <property type="component" value="Unassembled WGS sequence"/>
</dbReference>
<evidence type="ECO:0000313" key="3">
    <source>
        <dbReference type="EMBL" id="MCT2581629.1"/>
    </source>
</evidence>
<feature type="transmembrane region" description="Helical" evidence="2">
    <location>
        <begin position="132"/>
        <end position="152"/>
    </location>
</feature>
<feature type="transmembrane region" description="Helical" evidence="2">
    <location>
        <begin position="92"/>
        <end position="112"/>
    </location>
</feature>
<protein>
    <submittedName>
        <fullName evidence="3">DUF2238 domain-containing protein</fullName>
    </submittedName>
</protein>
<feature type="transmembrane region" description="Helical" evidence="2">
    <location>
        <begin position="66"/>
        <end position="83"/>
    </location>
</feature>
<comment type="caution">
    <text evidence="3">The sequence shown here is derived from an EMBL/GenBank/DDBJ whole genome shotgun (WGS) entry which is preliminary data.</text>
</comment>
<keyword evidence="2" id="KW-0472">Membrane</keyword>
<proteinExistence type="predicted"/>
<dbReference type="EMBL" id="JAFFZE010000002">
    <property type="protein sequence ID" value="MCT2581629.1"/>
    <property type="molecule type" value="Genomic_DNA"/>
</dbReference>
<feature type="transmembrane region" description="Helical" evidence="2">
    <location>
        <begin position="164"/>
        <end position="187"/>
    </location>
</feature>
<feature type="compositionally biased region" description="Polar residues" evidence="1">
    <location>
        <begin position="1"/>
        <end position="14"/>
    </location>
</feature>
<feature type="transmembrane region" description="Helical" evidence="2">
    <location>
        <begin position="207"/>
        <end position="225"/>
    </location>
</feature>
<feature type="region of interest" description="Disordered" evidence="1">
    <location>
        <begin position="1"/>
        <end position="21"/>
    </location>
</feature>
<reference evidence="3 4" key="1">
    <citation type="submission" date="2021-02" db="EMBL/GenBank/DDBJ databases">
        <title>Actinophytocola xerophila sp. nov., isolated from soil of cotton cropping field.</title>
        <authorList>
            <person name="Huang R."/>
            <person name="Chen X."/>
            <person name="Ge X."/>
            <person name="Liu W."/>
        </authorList>
    </citation>
    <scope>NUCLEOTIDE SEQUENCE [LARGE SCALE GENOMIC DNA]</scope>
    <source>
        <strain evidence="3 4">S1-96</strain>
    </source>
</reference>
<keyword evidence="2" id="KW-0812">Transmembrane</keyword>
<accession>A0ABT2J204</accession>
<keyword evidence="2" id="KW-1133">Transmembrane helix</keyword>
<evidence type="ECO:0000256" key="1">
    <source>
        <dbReference type="SAM" id="MobiDB-lite"/>
    </source>
</evidence>
<gene>
    <name evidence="3" type="ORF">JT362_00655</name>
</gene>
<sequence length="236" mass="26039">MVGSTPSTVTTAAGTGQRPRTRCARTKSPTLIRVTTVSRREGSLLVAAVVVVLAWTGIASRSLGTWALEVVWVFAGLALVLAYRRRFPLTRLVCWLLVGHAIVLCYGGQYTYAETPLGEWFQDLLDTDRNNYDRFAHVVQGFVPALLVRELLLRLTPLRQGGWTFTLTTTVCVSVSVGFELVEWAAALVLGAGADDFLGMQGDQWDTQWDMFLCLCGALAAQLLLRRVHDRQLGPR</sequence>
<name>A0ABT2J204_9PSEU</name>